<proteinExistence type="inferred from homology"/>
<dbReference type="EMBL" id="SKFH01000013">
    <property type="protein sequence ID" value="TCZ71428.1"/>
    <property type="molecule type" value="Genomic_DNA"/>
</dbReference>
<reference evidence="8 9" key="1">
    <citation type="submission" date="2019-03" db="EMBL/GenBank/DDBJ databases">
        <authorList>
            <person name="Kim M.K.M."/>
        </authorList>
    </citation>
    <scope>NUCLEOTIDE SEQUENCE [LARGE SCALE GENOMIC DNA]</scope>
    <source>
        <strain evidence="8 9">17J68-15</strain>
    </source>
</reference>
<keyword evidence="9" id="KW-1185">Reference proteome</keyword>
<accession>A0A4R4E459</accession>
<organism evidence="8 9">
    <name type="scientific">Flaviaesturariibacter aridisoli</name>
    <dbReference type="NCBI Taxonomy" id="2545761"/>
    <lineage>
        <taxon>Bacteria</taxon>
        <taxon>Pseudomonadati</taxon>
        <taxon>Bacteroidota</taxon>
        <taxon>Chitinophagia</taxon>
        <taxon>Chitinophagales</taxon>
        <taxon>Chitinophagaceae</taxon>
        <taxon>Flaviaestuariibacter</taxon>
    </lineage>
</organism>
<dbReference type="PANTHER" id="PTHR10742">
    <property type="entry name" value="FLAVIN MONOAMINE OXIDASE"/>
    <property type="match status" value="1"/>
</dbReference>
<comment type="caution">
    <text evidence="8">The sequence shown here is derived from an EMBL/GenBank/DDBJ whole genome shotgun (WGS) entry which is preliminary data.</text>
</comment>
<evidence type="ECO:0000256" key="1">
    <source>
        <dbReference type="ARBA" id="ARBA00004814"/>
    </source>
</evidence>
<dbReference type="Pfam" id="PF01593">
    <property type="entry name" value="Amino_oxidase"/>
    <property type="match status" value="1"/>
</dbReference>
<dbReference type="AlphaFoldDB" id="A0A4R4E459"/>
<evidence type="ECO:0000313" key="9">
    <source>
        <dbReference type="Proteomes" id="UP000295164"/>
    </source>
</evidence>
<evidence type="ECO:0000256" key="6">
    <source>
        <dbReference type="ARBA" id="ARBA00047321"/>
    </source>
</evidence>
<dbReference type="PANTHER" id="PTHR10742:SF410">
    <property type="entry name" value="LYSINE-SPECIFIC HISTONE DEMETHYLASE 2"/>
    <property type="match status" value="1"/>
</dbReference>
<feature type="domain" description="Amine oxidase" evidence="7">
    <location>
        <begin position="98"/>
        <end position="422"/>
    </location>
</feature>
<dbReference type="Pfam" id="PF13450">
    <property type="entry name" value="NAD_binding_8"/>
    <property type="match status" value="1"/>
</dbReference>
<dbReference type="GO" id="GO:0009851">
    <property type="term" value="P:auxin biosynthetic process"/>
    <property type="evidence" value="ECO:0007669"/>
    <property type="project" value="UniProtKB-KW"/>
</dbReference>
<sequence>MPDNYDVLILGAGAAGLYAAHELALAGKRVAVIEARDRVGGRVLTVQDGGARELGAEFIHGEGALSKEVLRRSGNGSASSAGKIYRHHDGRLEATWTFIDREDELRERLKEVSEDLPLAQFFERYLQGPQWNDTKEQVRRYAEGYYAARTDAASTLAFRRELEEADHEDDERPFTGYGPILEYLAQACRDAGVHLFLEEMAAVIEWAPGRVNVLTNRRSFQGNKLVFTLPIGVWRSGAVRFTPALPEKERAVQQLGYGAVVKIVFSFSVRFWEDASLCRNAAPDLGFLFSEAPIPTWWTGAREQGNLLTGWKAGPSAERLAGYSDAQLLSEALHSLGQIFGIDDEVLRVQLRGHYFHNWQQDPYTQGGYSYEVVSGSRYVADAAAPVASTLYFAGEGLCDGPIIGTVEAALQTGKRAADEILDRLRRDG</sequence>
<dbReference type="Gene3D" id="3.50.50.60">
    <property type="entry name" value="FAD/NAD(P)-binding domain"/>
    <property type="match status" value="1"/>
</dbReference>
<gene>
    <name evidence="8" type="ORF">E0486_10125</name>
</gene>
<dbReference type="OrthoDB" id="56323at2"/>
<evidence type="ECO:0000256" key="3">
    <source>
        <dbReference type="ARBA" id="ARBA00012535"/>
    </source>
</evidence>
<comment type="similarity">
    <text evidence="2">Belongs to the tryptophan 2-monooxygenase family.</text>
</comment>
<dbReference type="InterPro" id="IPR002937">
    <property type="entry name" value="Amino_oxidase"/>
</dbReference>
<dbReference type="RefSeq" id="WP_131852051.1">
    <property type="nucleotide sequence ID" value="NZ_SKFH01000013.1"/>
</dbReference>
<evidence type="ECO:0000256" key="2">
    <source>
        <dbReference type="ARBA" id="ARBA00005833"/>
    </source>
</evidence>
<dbReference type="InterPro" id="IPR050281">
    <property type="entry name" value="Flavin_monoamine_oxidase"/>
</dbReference>
<comment type="catalytic activity">
    <reaction evidence="6">
        <text>L-tryptophan + O2 = indole-3-acetamide + CO2 + H2O</text>
        <dbReference type="Rhea" id="RHEA:16165"/>
        <dbReference type="ChEBI" id="CHEBI:15377"/>
        <dbReference type="ChEBI" id="CHEBI:15379"/>
        <dbReference type="ChEBI" id="CHEBI:16031"/>
        <dbReference type="ChEBI" id="CHEBI:16526"/>
        <dbReference type="ChEBI" id="CHEBI:57912"/>
        <dbReference type="EC" id="1.13.12.3"/>
    </reaction>
</comment>
<keyword evidence="5" id="KW-0073">Auxin biosynthesis</keyword>
<dbReference type="SUPFAM" id="SSF51905">
    <property type="entry name" value="FAD/NAD(P)-binding domain"/>
    <property type="match status" value="1"/>
</dbReference>
<evidence type="ECO:0000259" key="7">
    <source>
        <dbReference type="Pfam" id="PF01593"/>
    </source>
</evidence>
<dbReference type="InterPro" id="IPR036188">
    <property type="entry name" value="FAD/NAD-bd_sf"/>
</dbReference>
<dbReference type="GO" id="GO:0050361">
    <property type="term" value="F:tryptophan 2-monooxygenase activity"/>
    <property type="evidence" value="ECO:0007669"/>
    <property type="project" value="UniProtKB-EC"/>
</dbReference>
<protein>
    <recommendedName>
        <fullName evidence="4">Tryptophan 2-monooxygenase</fullName>
        <ecNumber evidence="3">1.13.12.3</ecNumber>
    </recommendedName>
</protein>
<evidence type="ECO:0000256" key="5">
    <source>
        <dbReference type="ARBA" id="ARBA00023070"/>
    </source>
</evidence>
<evidence type="ECO:0000256" key="4">
    <source>
        <dbReference type="ARBA" id="ARBA00017871"/>
    </source>
</evidence>
<name>A0A4R4E459_9BACT</name>
<dbReference type="SUPFAM" id="SSF54373">
    <property type="entry name" value="FAD-linked reductases, C-terminal domain"/>
    <property type="match status" value="1"/>
</dbReference>
<dbReference type="Proteomes" id="UP000295164">
    <property type="component" value="Unassembled WGS sequence"/>
</dbReference>
<comment type="pathway">
    <text evidence="1">Plant hormone metabolism; auxin biosynthesis.</text>
</comment>
<dbReference type="EC" id="1.13.12.3" evidence="3"/>
<evidence type="ECO:0000313" key="8">
    <source>
        <dbReference type="EMBL" id="TCZ71428.1"/>
    </source>
</evidence>